<dbReference type="Proteomes" id="UP000001732">
    <property type="component" value="Chromosome"/>
</dbReference>
<dbReference type="GO" id="GO:0046872">
    <property type="term" value="F:metal ion binding"/>
    <property type="evidence" value="ECO:0007669"/>
    <property type="project" value="UniProtKB-KW"/>
</dbReference>
<evidence type="ECO:0000256" key="4">
    <source>
        <dbReference type="ARBA" id="ARBA00023004"/>
    </source>
</evidence>
<dbReference type="HOGENOM" id="CLU_086902_3_1_9"/>
<evidence type="ECO:0000256" key="1">
    <source>
        <dbReference type="ARBA" id="ARBA00010587"/>
    </source>
</evidence>
<dbReference type="STRING" id="309798.COPRO5265_1345"/>
<dbReference type="NCBIfam" id="NF033749">
    <property type="entry name" value="bact_hemeryth"/>
    <property type="match status" value="1"/>
</dbReference>
<dbReference type="AlphaFoldDB" id="B5YA49"/>
<evidence type="ECO:0000259" key="5">
    <source>
        <dbReference type="Pfam" id="PF01814"/>
    </source>
</evidence>
<dbReference type="GO" id="GO:0005344">
    <property type="term" value="F:oxygen carrier activity"/>
    <property type="evidence" value="ECO:0007669"/>
    <property type="project" value="UniProtKB-KW"/>
</dbReference>
<dbReference type="OrthoDB" id="9797092at2"/>
<proteinExistence type="inferred from homology"/>
<dbReference type="Pfam" id="PF01814">
    <property type="entry name" value="Hemerythrin"/>
    <property type="match status" value="1"/>
</dbReference>
<reference evidence="7" key="1">
    <citation type="submission" date="2008-08" db="EMBL/GenBank/DDBJ databases">
        <title>The complete genome sequence of Coprothermobacter proteolyticus strain ATCC 5245 / DSM 5265 / BT.</title>
        <authorList>
            <person name="Dodson R.J."/>
            <person name="Durkin A.S."/>
            <person name="Wu M."/>
            <person name="Eisen J."/>
            <person name="Sutton G."/>
        </authorList>
    </citation>
    <scope>NUCLEOTIDE SEQUENCE [LARGE SCALE GENOMIC DNA]</scope>
    <source>
        <strain evidence="7">ATCC 35245 / DSM 5265 / OCM 4 / BT</strain>
    </source>
</reference>
<keyword evidence="2" id="KW-0561">Oxygen transport</keyword>
<comment type="similarity">
    <text evidence="1">Belongs to the hemerythrin family.</text>
</comment>
<evidence type="ECO:0000313" key="7">
    <source>
        <dbReference type="Proteomes" id="UP000001732"/>
    </source>
</evidence>
<dbReference type="InterPro" id="IPR016131">
    <property type="entry name" value="Haemerythrin_Fe_BS"/>
</dbReference>
<dbReference type="PROSITE" id="PS00550">
    <property type="entry name" value="HEMERYTHRINS"/>
    <property type="match status" value="1"/>
</dbReference>
<keyword evidence="2" id="KW-0813">Transport</keyword>
<protein>
    <submittedName>
        <fullName evidence="6">DcrH</fullName>
    </submittedName>
</protein>
<dbReference type="Gene3D" id="1.20.120.50">
    <property type="entry name" value="Hemerythrin-like"/>
    <property type="match status" value="1"/>
</dbReference>
<dbReference type="SUPFAM" id="SSF47188">
    <property type="entry name" value="Hemerythrin-like"/>
    <property type="match status" value="1"/>
</dbReference>
<dbReference type="NCBIfam" id="TIGR02481">
    <property type="entry name" value="hemeryth_dom"/>
    <property type="match status" value="1"/>
</dbReference>
<dbReference type="CDD" id="cd12107">
    <property type="entry name" value="Hemerythrin"/>
    <property type="match status" value="1"/>
</dbReference>
<keyword evidence="3" id="KW-0479">Metal-binding</keyword>
<dbReference type="PANTHER" id="PTHR37164:SF1">
    <property type="entry name" value="BACTERIOHEMERYTHRIN"/>
    <property type="match status" value="1"/>
</dbReference>
<accession>B5YA49</accession>
<dbReference type="EMBL" id="CP001145">
    <property type="protein sequence ID" value="ACI18111.1"/>
    <property type="molecule type" value="Genomic_DNA"/>
</dbReference>
<evidence type="ECO:0000256" key="2">
    <source>
        <dbReference type="ARBA" id="ARBA00022621"/>
    </source>
</evidence>
<feature type="domain" description="Hemerythrin-like" evidence="5">
    <location>
        <begin position="13"/>
        <end position="130"/>
    </location>
</feature>
<gene>
    <name evidence="6" type="ordered locus">COPRO5265_1345</name>
</gene>
<dbReference type="InterPro" id="IPR012827">
    <property type="entry name" value="Hemerythrin_metal-bd"/>
</dbReference>
<name>B5YA49_COPPD</name>
<dbReference type="InterPro" id="IPR012312">
    <property type="entry name" value="Hemerythrin-like"/>
</dbReference>
<keyword evidence="7" id="KW-1185">Reference proteome</keyword>
<dbReference type="eggNOG" id="COG2703">
    <property type="taxonomic scope" value="Bacteria"/>
</dbReference>
<reference evidence="6 7" key="2">
    <citation type="journal article" date="2014" name="Genome Announc.">
        <title>Complete Genome Sequence of Coprothermobacter proteolyticus DSM 5265.</title>
        <authorList>
            <person name="Alexiev A."/>
            <person name="Coil D.A."/>
            <person name="Badger J.H."/>
            <person name="Enticknap J."/>
            <person name="Ward N."/>
            <person name="Robb F.T."/>
            <person name="Eisen J.A."/>
        </authorList>
    </citation>
    <scope>NUCLEOTIDE SEQUENCE [LARGE SCALE GENOMIC DNA]</scope>
    <source>
        <strain evidence="7">ATCC 35245 / DSM 5265 / OCM 4 / BT</strain>
    </source>
</reference>
<dbReference type="RefSeq" id="WP_012544761.1">
    <property type="nucleotide sequence ID" value="NC_011295.1"/>
</dbReference>
<evidence type="ECO:0000313" key="6">
    <source>
        <dbReference type="EMBL" id="ACI18111.1"/>
    </source>
</evidence>
<organism evidence="6 7">
    <name type="scientific">Coprothermobacter proteolyticus (strain ATCC 35245 / DSM 5265 / OCM 4 / BT)</name>
    <dbReference type="NCBI Taxonomy" id="309798"/>
    <lineage>
        <taxon>Bacteria</taxon>
        <taxon>Pseudomonadati</taxon>
        <taxon>Coprothermobacterota</taxon>
        <taxon>Coprothermobacteria</taxon>
        <taxon>Coprothermobacterales</taxon>
        <taxon>Coprothermobacteraceae</taxon>
        <taxon>Coprothermobacter</taxon>
    </lineage>
</organism>
<dbReference type="InterPro" id="IPR035938">
    <property type="entry name" value="Hemerythrin-like_sf"/>
</dbReference>
<dbReference type="InterPro" id="IPR050669">
    <property type="entry name" value="Hemerythrin"/>
</dbReference>
<sequence length="135" mass="15766">MPAIVWKDEYSVGVKVIDDQHKELFRRVNKLFDDVSRGNVTTVLETLDFLNSYVIYHFSAEEQLMAKANYPELESHKNEHEWFKSEILSIREQVEKNGLGVSLTLRLNKLLVSWLINHVTKTDVKFAPYLKEEAV</sequence>
<keyword evidence="4" id="KW-0408">Iron</keyword>
<evidence type="ECO:0000256" key="3">
    <source>
        <dbReference type="ARBA" id="ARBA00022723"/>
    </source>
</evidence>
<dbReference type="PANTHER" id="PTHR37164">
    <property type="entry name" value="BACTERIOHEMERYTHRIN"/>
    <property type="match status" value="1"/>
</dbReference>
<dbReference type="KEGG" id="cpo:COPRO5265_1345"/>